<name>A0A9P6NKM9_9BASI</name>
<evidence type="ECO:0000256" key="1">
    <source>
        <dbReference type="ARBA" id="ARBA00003726"/>
    </source>
</evidence>
<dbReference type="Proteomes" id="UP000886653">
    <property type="component" value="Unassembled WGS sequence"/>
</dbReference>
<dbReference type="AlphaFoldDB" id="A0A9P6NKM9"/>
<keyword evidence="11" id="KW-1185">Reference proteome</keyword>
<dbReference type="GO" id="GO:0008652">
    <property type="term" value="P:amino acid biosynthetic process"/>
    <property type="evidence" value="ECO:0007669"/>
    <property type="project" value="UniProtKB-KW"/>
</dbReference>
<dbReference type="PIRSF" id="PIRSF001361">
    <property type="entry name" value="DAHP_synthase"/>
    <property type="match status" value="1"/>
</dbReference>
<dbReference type="InterPro" id="IPR006219">
    <property type="entry name" value="DAHP_synth_1"/>
</dbReference>
<dbReference type="Pfam" id="PF00793">
    <property type="entry name" value="DAHP_synth_1"/>
    <property type="match status" value="1"/>
</dbReference>
<protein>
    <recommendedName>
        <fullName evidence="8">Phospho-2-dehydro-3-deoxyheptonate aldolase</fullName>
        <ecNumber evidence="8">2.5.1.54</ecNumber>
    </recommendedName>
</protein>
<dbReference type="FunFam" id="3.20.20.70:FF:000005">
    <property type="entry name" value="Phospho-2-dehydro-3-deoxyheptonate aldolase"/>
    <property type="match status" value="1"/>
</dbReference>
<dbReference type="PANTHER" id="PTHR21225">
    <property type="entry name" value="PHOSPHO-2-DEHYDRO-3-DEOXYHEPTONATE ALDOLASE DAHP SYNTHETASE"/>
    <property type="match status" value="1"/>
</dbReference>
<dbReference type="NCBIfam" id="TIGR00034">
    <property type="entry name" value="aroFGH"/>
    <property type="match status" value="1"/>
</dbReference>
<proteinExistence type="inferred from homology"/>
<dbReference type="EC" id="2.5.1.54" evidence="8"/>
<evidence type="ECO:0000259" key="9">
    <source>
        <dbReference type="Pfam" id="PF00793"/>
    </source>
</evidence>
<dbReference type="OrthoDB" id="4699125at2759"/>
<dbReference type="InterPro" id="IPR013785">
    <property type="entry name" value="Aldolase_TIM"/>
</dbReference>
<comment type="caution">
    <text evidence="10">The sequence shown here is derived from an EMBL/GenBank/DDBJ whole genome shotgun (WGS) entry which is preliminary data.</text>
</comment>
<feature type="domain" description="DAHP synthetase I/KDSA" evidence="9">
    <location>
        <begin position="61"/>
        <end position="361"/>
    </location>
</feature>
<evidence type="ECO:0000256" key="7">
    <source>
        <dbReference type="ARBA" id="ARBA00047508"/>
    </source>
</evidence>
<evidence type="ECO:0000313" key="10">
    <source>
        <dbReference type="EMBL" id="KAG0147342.1"/>
    </source>
</evidence>
<keyword evidence="4 8" id="KW-0028">Amino-acid biosynthesis</keyword>
<dbReference type="SUPFAM" id="SSF51569">
    <property type="entry name" value="Aldolase"/>
    <property type="match status" value="1"/>
</dbReference>
<comment type="function">
    <text evidence="1">Stereospecific condensation of phosphoenolpyruvate (PEP) and D-erythrose-4-phosphate (E4P) giving rise to 3-deoxy-D-arabino-heptulosonate-7-phosphate (DAHP).</text>
</comment>
<dbReference type="NCBIfam" id="NF009395">
    <property type="entry name" value="PRK12755.1"/>
    <property type="match status" value="1"/>
</dbReference>
<keyword evidence="5 8" id="KW-0808">Transferase</keyword>
<reference evidence="10" key="1">
    <citation type="submission" date="2013-11" db="EMBL/GenBank/DDBJ databases">
        <title>Genome sequence of the fusiform rust pathogen reveals effectors for host alternation and coevolution with pine.</title>
        <authorList>
            <consortium name="DOE Joint Genome Institute"/>
            <person name="Smith K."/>
            <person name="Pendleton A."/>
            <person name="Kubisiak T."/>
            <person name="Anderson C."/>
            <person name="Salamov A."/>
            <person name="Aerts A."/>
            <person name="Riley R."/>
            <person name="Clum A."/>
            <person name="Lindquist E."/>
            <person name="Ence D."/>
            <person name="Campbell M."/>
            <person name="Kronenberg Z."/>
            <person name="Feau N."/>
            <person name="Dhillon B."/>
            <person name="Hamelin R."/>
            <person name="Burleigh J."/>
            <person name="Smith J."/>
            <person name="Yandell M."/>
            <person name="Nelson C."/>
            <person name="Grigoriev I."/>
            <person name="Davis J."/>
        </authorList>
    </citation>
    <scope>NUCLEOTIDE SEQUENCE</scope>
    <source>
        <strain evidence="10">G11</strain>
    </source>
</reference>
<keyword evidence="6 8" id="KW-0057">Aromatic amino acid biosynthesis</keyword>
<comment type="catalytic activity">
    <reaction evidence="7 8">
        <text>D-erythrose 4-phosphate + phosphoenolpyruvate + H2O = 7-phospho-2-dehydro-3-deoxy-D-arabino-heptonate + phosphate</text>
        <dbReference type="Rhea" id="RHEA:14717"/>
        <dbReference type="ChEBI" id="CHEBI:15377"/>
        <dbReference type="ChEBI" id="CHEBI:16897"/>
        <dbReference type="ChEBI" id="CHEBI:43474"/>
        <dbReference type="ChEBI" id="CHEBI:58394"/>
        <dbReference type="ChEBI" id="CHEBI:58702"/>
        <dbReference type="EC" id="2.5.1.54"/>
    </reaction>
</comment>
<gene>
    <name evidence="10" type="ORF">CROQUDRAFT_670612</name>
</gene>
<dbReference type="InterPro" id="IPR006218">
    <property type="entry name" value="DAHP1/KDSA"/>
</dbReference>
<evidence type="ECO:0000256" key="3">
    <source>
        <dbReference type="ARBA" id="ARBA00007985"/>
    </source>
</evidence>
<comment type="similarity">
    <text evidence="3 8">Belongs to the class-I DAHP synthase family.</text>
</comment>
<comment type="pathway">
    <text evidence="2">Metabolic intermediate biosynthesis; chorismate biosynthesis; chorismate from D-erythrose 4-phosphate and phosphoenolpyruvate: step 1/7.</text>
</comment>
<evidence type="ECO:0000256" key="5">
    <source>
        <dbReference type="ARBA" id="ARBA00022679"/>
    </source>
</evidence>
<organism evidence="10 11">
    <name type="scientific">Cronartium quercuum f. sp. fusiforme G11</name>
    <dbReference type="NCBI Taxonomy" id="708437"/>
    <lineage>
        <taxon>Eukaryota</taxon>
        <taxon>Fungi</taxon>
        <taxon>Dikarya</taxon>
        <taxon>Basidiomycota</taxon>
        <taxon>Pucciniomycotina</taxon>
        <taxon>Pucciniomycetes</taxon>
        <taxon>Pucciniales</taxon>
        <taxon>Coleosporiaceae</taxon>
        <taxon>Cronartium</taxon>
    </lineage>
</organism>
<evidence type="ECO:0000256" key="4">
    <source>
        <dbReference type="ARBA" id="ARBA00022605"/>
    </source>
</evidence>
<sequence length="390" mass="42298">MSFISDNMATPEMPLLHVLKPSSTVSLERIISYQSLKTPLELRAEIPLSSKAAEVIEWARGACADVIAGKNDRLIVVVGPCSIHDPEQALHYASRLRSLQSTFPDLVIIMRSYFEKPRTTVGWKGLINDPNLDGTNQIDHGIILARKLLHDLTCLGVPVAVEVLDTISPQYLSDLISWGAIGARTTESQLHREISSGLNFPIGFKNATDGTPSVAVNALLSASSPHAFLGVDGTGQTSIVNTTGNKDVHVILRGGNSGPNYSSDHVQKTKVALLKSRPDAHPAIMIDCSHGNSEKNHQNQRKVIDSVCAQIRDGETSLVGLMIESNIYEGRQDLTPQGRSALKYGISITDACVDFETTVEMLAALQSAVVARRERNSQEATCVLDFVIEI</sequence>
<dbReference type="GO" id="GO:0005737">
    <property type="term" value="C:cytoplasm"/>
    <property type="evidence" value="ECO:0007669"/>
    <property type="project" value="TreeGrafter"/>
</dbReference>
<dbReference type="Gene3D" id="3.20.20.70">
    <property type="entry name" value="Aldolase class I"/>
    <property type="match status" value="1"/>
</dbReference>
<dbReference type="GO" id="GO:0009073">
    <property type="term" value="P:aromatic amino acid family biosynthetic process"/>
    <property type="evidence" value="ECO:0007669"/>
    <property type="project" value="UniProtKB-KW"/>
</dbReference>
<evidence type="ECO:0000313" key="11">
    <source>
        <dbReference type="Proteomes" id="UP000886653"/>
    </source>
</evidence>
<accession>A0A9P6NKM9</accession>
<evidence type="ECO:0000256" key="8">
    <source>
        <dbReference type="PIRNR" id="PIRNR001361"/>
    </source>
</evidence>
<dbReference type="PANTHER" id="PTHR21225:SF12">
    <property type="entry name" value="PHOSPHO-2-DEHYDRO-3-DEOXYHEPTONATE ALDOLASE, TYROSINE-INHIBITED"/>
    <property type="match status" value="1"/>
</dbReference>
<evidence type="ECO:0000256" key="6">
    <source>
        <dbReference type="ARBA" id="ARBA00023141"/>
    </source>
</evidence>
<dbReference type="GO" id="GO:0003849">
    <property type="term" value="F:3-deoxy-7-phosphoheptulonate synthase activity"/>
    <property type="evidence" value="ECO:0007669"/>
    <property type="project" value="UniProtKB-EC"/>
</dbReference>
<dbReference type="EMBL" id="MU167249">
    <property type="protein sequence ID" value="KAG0147342.1"/>
    <property type="molecule type" value="Genomic_DNA"/>
</dbReference>
<evidence type="ECO:0000256" key="2">
    <source>
        <dbReference type="ARBA" id="ARBA00004688"/>
    </source>
</evidence>